<dbReference type="AlphaFoldDB" id="A0A6A6EXP4"/>
<feature type="region of interest" description="Disordered" evidence="1">
    <location>
        <begin position="215"/>
        <end position="246"/>
    </location>
</feature>
<protein>
    <submittedName>
        <fullName evidence="2">Uncharacterized protein</fullName>
    </submittedName>
</protein>
<dbReference type="EMBL" id="ML992720">
    <property type="protein sequence ID" value="KAF2206475.1"/>
    <property type="molecule type" value="Genomic_DNA"/>
</dbReference>
<organism evidence="2 3">
    <name type="scientific">Cercospora zeae-maydis SCOH1-5</name>
    <dbReference type="NCBI Taxonomy" id="717836"/>
    <lineage>
        <taxon>Eukaryota</taxon>
        <taxon>Fungi</taxon>
        <taxon>Dikarya</taxon>
        <taxon>Ascomycota</taxon>
        <taxon>Pezizomycotina</taxon>
        <taxon>Dothideomycetes</taxon>
        <taxon>Dothideomycetidae</taxon>
        <taxon>Mycosphaerellales</taxon>
        <taxon>Mycosphaerellaceae</taxon>
        <taxon>Cercospora</taxon>
    </lineage>
</organism>
<evidence type="ECO:0000256" key="1">
    <source>
        <dbReference type="SAM" id="MobiDB-lite"/>
    </source>
</evidence>
<dbReference type="Proteomes" id="UP000799539">
    <property type="component" value="Unassembled WGS sequence"/>
</dbReference>
<sequence>MSFTPTQPFQSAIVRIYLIDSSDNQRKFLAALPRAKLQLHSRGFDCFLTTNSVADESTREVTLPNGSPAALKFVLEAIRSKKTASADQFYLNVTQFNTAQVIRIWEACQILSIEPQSAQQRLSGKLAWDLAHIKTSALDLQEAWQVFSQYGGANGLPPGFKVDPLASAIHQFCWSKVHGQYDEAEVSEILDRCRATSSLLEARVRAKLHELEQKRAVHDAHLRSNQERKERSKEKGAERAARQGRR</sequence>
<dbReference type="OrthoDB" id="3649219at2759"/>
<keyword evidence="3" id="KW-1185">Reference proteome</keyword>
<evidence type="ECO:0000313" key="2">
    <source>
        <dbReference type="EMBL" id="KAF2206475.1"/>
    </source>
</evidence>
<accession>A0A6A6EXP4</accession>
<name>A0A6A6EXP4_9PEZI</name>
<proteinExistence type="predicted"/>
<gene>
    <name evidence="2" type="ORF">CERZMDRAFT_103377</name>
</gene>
<reference evidence="2" key="1">
    <citation type="journal article" date="2020" name="Stud. Mycol.">
        <title>101 Dothideomycetes genomes: a test case for predicting lifestyles and emergence of pathogens.</title>
        <authorList>
            <person name="Haridas S."/>
            <person name="Albert R."/>
            <person name="Binder M."/>
            <person name="Bloem J."/>
            <person name="Labutti K."/>
            <person name="Salamov A."/>
            <person name="Andreopoulos B."/>
            <person name="Baker S."/>
            <person name="Barry K."/>
            <person name="Bills G."/>
            <person name="Bluhm B."/>
            <person name="Cannon C."/>
            <person name="Castanera R."/>
            <person name="Culley D."/>
            <person name="Daum C."/>
            <person name="Ezra D."/>
            <person name="Gonzalez J."/>
            <person name="Henrissat B."/>
            <person name="Kuo A."/>
            <person name="Liang C."/>
            <person name="Lipzen A."/>
            <person name="Lutzoni F."/>
            <person name="Magnuson J."/>
            <person name="Mondo S."/>
            <person name="Nolan M."/>
            <person name="Ohm R."/>
            <person name="Pangilinan J."/>
            <person name="Park H.-J."/>
            <person name="Ramirez L."/>
            <person name="Alfaro M."/>
            <person name="Sun H."/>
            <person name="Tritt A."/>
            <person name="Yoshinaga Y."/>
            <person name="Zwiers L.-H."/>
            <person name="Turgeon B."/>
            <person name="Goodwin S."/>
            <person name="Spatafora J."/>
            <person name="Crous P."/>
            <person name="Grigoriev I."/>
        </authorList>
    </citation>
    <scope>NUCLEOTIDE SEQUENCE</scope>
    <source>
        <strain evidence="2">SCOH1-5</strain>
    </source>
</reference>
<evidence type="ECO:0000313" key="3">
    <source>
        <dbReference type="Proteomes" id="UP000799539"/>
    </source>
</evidence>